<sequence>MGRPAAVLNVRLSQLDIRRAKSSRNRIMTVESISPEQIFERLRDALKKQASERTEKRQRRHN</sequence>
<comment type="caution">
    <text evidence="1">The sequence shown here is derived from an EMBL/GenBank/DDBJ whole genome shotgun (WGS) entry which is preliminary data.</text>
</comment>
<keyword evidence="2" id="KW-1185">Reference proteome</keyword>
<evidence type="ECO:0000313" key="2">
    <source>
        <dbReference type="Proteomes" id="UP000236333"/>
    </source>
</evidence>
<gene>
    <name evidence="1" type="ORF">TSOC_005469</name>
</gene>
<dbReference type="EMBL" id="PGGS01000149">
    <property type="protein sequence ID" value="PNH08028.1"/>
    <property type="molecule type" value="Genomic_DNA"/>
</dbReference>
<dbReference type="OrthoDB" id="418131at2759"/>
<dbReference type="Proteomes" id="UP000236333">
    <property type="component" value="Unassembled WGS sequence"/>
</dbReference>
<evidence type="ECO:0000313" key="1">
    <source>
        <dbReference type="EMBL" id="PNH08028.1"/>
    </source>
</evidence>
<organism evidence="1 2">
    <name type="scientific">Tetrabaena socialis</name>
    <dbReference type="NCBI Taxonomy" id="47790"/>
    <lineage>
        <taxon>Eukaryota</taxon>
        <taxon>Viridiplantae</taxon>
        <taxon>Chlorophyta</taxon>
        <taxon>core chlorophytes</taxon>
        <taxon>Chlorophyceae</taxon>
        <taxon>CS clade</taxon>
        <taxon>Chlamydomonadales</taxon>
        <taxon>Tetrabaenaceae</taxon>
        <taxon>Tetrabaena</taxon>
    </lineage>
</organism>
<accession>A0A2J8A683</accession>
<proteinExistence type="predicted"/>
<protein>
    <submittedName>
        <fullName evidence="1">Uncharacterized protein</fullName>
    </submittedName>
</protein>
<reference evidence="1 2" key="1">
    <citation type="journal article" date="2017" name="Mol. Biol. Evol.">
        <title>The 4-celled Tetrabaena socialis nuclear genome reveals the essential components for genetic control of cell number at the origin of multicellularity in the volvocine lineage.</title>
        <authorList>
            <person name="Featherston J."/>
            <person name="Arakaki Y."/>
            <person name="Hanschen E.R."/>
            <person name="Ferris P.J."/>
            <person name="Michod R.E."/>
            <person name="Olson B.J.S.C."/>
            <person name="Nozaki H."/>
            <person name="Durand P.M."/>
        </authorList>
    </citation>
    <scope>NUCLEOTIDE SEQUENCE [LARGE SCALE GENOMIC DNA]</scope>
    <source>
        <strain evidence="1 2">NIES-571</strain>
    </source>
</reference>
<name>A0A2J8A683_9CHLO</name>
<dbReference type="AlphaFoldDB" id="A0A2J8A683"/>